<name>A0A4D8R1J2_AZOBR</name>
<dbReference type="Proteomes" id="UP000298693">
    <property type="component" value="Plasmid p1"/>
</dbReference>
<feature type="region of interest" description="Disordered" evidence="1">
    <location>
        <begin position="1"/>
        <end position="27"/>
    </location>
</feature>
<protein>
    <submittedName>
        <fullName evidence="2">Uncharacterized protein</fullName>
    </submittedName>
</protein>
<sequence length="62" mass="6647">MGGARPRRPISRRAPCSTSSSRRPAKADCNPLWTATAALAAHVAEARRQVRRCESKANGSSL</sequence>
<proteinExistence type="predicted"/>
<accession>A0A4D8R1J2</accession>
<gene>
    <name evidence="2" type="ORF">D3869_14535</name>
</gene>
<evidence type="ECO:0000313" key="2">
    <source>
        <dbReference type="EMBL" id="QCO16537.1"/>
    </source>
</evidence>
<reference evidence="2 3" key="1">
    <citation type="submission" date="2018-09" db="EMBL/GenBank/DDBJ databases">
        <title>Whole genome based analysis of evolution and adaptive divergence in Indian and Brazilian strains of Azospirillum brasilense.</title>
        <authorList>
            <person name="Singh C."/>
            <person name="Tripathi A.K."/>
        </authorList>
    </citation>
    <scope>NUCLEOTIDE SEQUENCE [LARGE SCALE GENOMIC DNA]</scope>
    <source>
        <strain evidence="2 3">MTCC4039</strain>
        <plasmid evidence="2 3">p1</plasmid>
    </source>
</reference>
<organism evidence="2 3">
    <name type="scientific">Azospirillum brasilense</name>
    <dbReference type="NCBI Taxonomy" id="192"/>
    <lineage>
        <taxon>Bacteria</taxon>
        <taxon>Pseudomonadati</taxon>
        <taxon>Pseudomonadota</taxon>
        <taxon>Alphaproteobacteria</taxon>
        <taxon>Rhodospirillales</taxon>
        <taxon>Azospirillaceae</taxon>
        <taxon>Azospirillum</taxon>
    </lineage>
</organism>
<evidence type="ECO:0000256" key="1">
    <source>
        <dbReference type="SAM" id="MobiDB-lite"/>
    </source>
</evidence>
<evidence type="ECO:0000313" key="3">
    <source>
        <dbReference type="Proteomes" id="UP000298693"/>
    </source>
</evidence>
<dbReference type="AlphaFoldDB" id="A0A4D8R1J2"/>
<geneLocation type="plasmid" evidence="2">
    <name>p1</name>
</geneLocation>
<keyword evidence="2" id="KW-0614">Plasmid</keyword>
<dbReference type="EMBL" id="CP032346">
    <property type="protein sequence ID" value="QCO16537.1"/>
    <property type="molecule type" value="Genomic_DNA"/>
</dbReference>
<feature type="compositionally biased region" description="Basic residues" evidence="1">
    <location>
        <begin position="1"/>
        <end position="11"/>
    </location>
</feature>